<feature type="compositionally biased region" description="Acidic residues" evidence="3">
    <location>
        <begin position="206"/>
        <end position="216"/>
    </location>
</feature>
<feature type="region of interest" description="Disordered" evidence="3">
    <location>
        <begin position="618"/>
        <end position="655"/>
    </location>
</feature>
<dbReference type="AlphaFoldDB" id="A0A6G0HIZ6"/>
<gene>
    <name evidence="5" type="ORF">D5F01_LYC22649</name>
</gene>
<reference evidence="5 6" key="1">
    <citation type="submission" date="2019-07" db="EMBL/GenBank/DDBJ databases">
        <title>Chromosome genome assembly for large yellow croaker.</title>
        <authorList>
            <person name="Xiao S."/>
        </authorList>
    </citation>
    <scope>NUCLEOTIDE SEQUENCE [LARGE SCALE GENOMIC DNA]</scope>
    <source>
        <strain evidence="5">JMULYC20181020</strain>
        <tissue evidence="5">Muscle</tissue>
    </source>
</reference>
<feature type="region of interest" description="Disordered" evidence="3">
    <location>
        <begin position="132"/>
        <end position="231"/>
    </location>
</feature>
<evidence type="ECO:0000256" key="2">
    <source>
        <dbReference type="PROSITE-ProRule" id="PRU00339"/>
    </source>
</evidence>
<feature type="compositionally biased region" description="Basic residues" evidence="3">
    <location>
        <begin position="136"/>
        <end position="153"/>
    </location>
</feature>
<dbReference type="OrthoDB" id="2017782at2759"/>
<sequence length="655" mass="73418">MDIFKDVNEFTHMQMMQRVLEVFEGRPNFQRLVRLGLLAELDYSDDVEEVTADDIDAYDDWVHGRNNSRRSQRLSDSGADRAFSGSSTRSSSSGYQLQPHCYTAGHELPHTPSVKVQAKESDAERRARLLQEAQKGKRKTEKKRLKKQKQKERKRLEKLEKEKQNPVKNEEEKDDTQQTKAEESKPVNDKSTSSVKELASAKDIDSSEDESSDDDSDSKNDSGDSEELDMASSFVNKAALIARRKLEQKPKPERKEKKKIPVKEEPKPVPEKPNDKPRVEKKSAAPSSTAFEDNLKISTELGNLGNSFASAGNFNMAIKYFTDAIKYNPTEYKLFGNRSFCFEKMQEYTKALTDAELSLSICPGWVKGLFRKGRALAGLKRYDEAAQALMEVLKLDSSCAEAALELKRVEIIQLMEYGFTLEQSSEALSTHGTVKKALEVLSKLHHRPGANQNGTRPPAQVANVSGVSPVLSANTNIAPAQSQDPKAAPQNKPLGPVQNMSNVRSQPKPAHNQAMSATKDNTTPQELFPVWVGNLMNPVSDTVITNLFSKAGVVHSVKGLTYKRCAFVNFTKQEYCDEAIRRFHGTELHGNRIAVRYPDRIPHGMGISRSALKAHNLQDENAGQNDYVEGRNAVGSRRPFRPYRPFPDYRGNQKN</sequence>
<keyword evidence="1" id="KW-0694">RNA-binding</keyword>
<evidence type="ECO:0000256" key="3">
    <source>
        <dbReference type="SAM" id="MobiDB-lite"/>
    </source>
</evidence>
<dbReference type="PROSITE" id="PS50005">
    <property type="entry name" value="TPR"/>
    <property type="match status" value="1"/>
</dbReference>
<dbReference type="Proteomes" id="UP000424527">
    <property type="component" value="Unassembled WGS sequence"/>
</dbReference>
<dbReference type="InterPro" id="IPR000504">
    <property type="entry name" value="RRM_dom"/>
</dbReference>
<dbReference type="GO" id="GO:0003723">
    <property type="term" value="F:RNA binding"/>
    <property type="evidence" value="ECO:0007669"/>
    <property type="project" value="UniProtKB-UniRule"/>
</dbReference>
<dbReference type="SMART" id="SM00028">
    <property type="entry name" value="TPR"/>
    <property type="match status" value="3"/>
</dbReference>
<feature type="repeat" description="TPR" evidence="2">
    <location>
        <begin position="298"/>
        <end position="331"/>
    </location>
</feature>
<feature type="compositionally biased region" description="Basic and acidic residues" evidence="3">
    <location>
        <begin position="244"/>
        <end position="283"/>
    </location>
</feature>
<accession>A0A6G0HIZ6</accession>
<feature type="compositionally biased region" description="Basic and acidic residues" evidence="3">
    <location>
        <begin position="154"/>
        <end position="188"/>
    </location>
</feature>
<dbReference type="SMART" id="SM00360">
    <property type="entry name" value="RRM"/>
    <property type="match status" value="1"/>
</dbReference>
<dbReference type="Pfam" id="PF13181">
    <property type="entry name" value="TPR_8"/>
    <property type="match status" value="2"/>
</dbReference>
<feature type="compositionally biased region" description="Low complexity" evidence="3">
    <location>
        <begin position="84"/>
        <end position="94"/>
    </location>
</feature>
<dbReference type="SUPFAM" id="SSF48452">
    <property type="entry name" value="TPR-like"/>
    <property type="match status" value="1"/>
</dbReference>
<dbReference type="PROSITE" id="PS50102">
    <property type="entry name" value="RRM"/>
    <property type="match status" value="1"/>
</dbReference>
<feature type="compositionally biased region" description="Low complexity" evidence="3">
    <location>
        <begin position="646"/>
        <end position="655"/>
    </location>
</feature>
<dbReference type="Gene3D" id="3.30.70.330">
    <property type="match status" value="1"/>
</dbReference>
<dbReference type="PANTHER" id="PTHR47678">
    <property type="entry name" value="TETRATRICOPEPTIDE REPEAT PROTEIN 31"/>
    <property type="match status" value="1"/>
</dbReference>
<feature type="region of interest" description="Disordered" evidence="3">
    <location>
        <begin position="67"/>
        <end position="110"/>
    </location>
</feature>
<keyword evidence="6" id="KW-1185">Reference proteome</keyword>
<dbReference type="PANTHER" id="PTHR47678:SF1">
    <property type="entry name" value="TETRATRICOPEPTIDE REPEAT PROTEIN 31"/>
    <property type="match status" value="1"/>
</dbReference>
<evidence type="ECO:0000313" key="5">
    <source>
        <dbReference type="EMBL" id="KAE8279063.1"/>
    </source>
</evidence>
<dbReference type="InterPro" id="IPR019734">
    <property type="entry name" value="TPR_rpt"/>
</dbReference>
<dbReference type="InterPro" id="IPR012677">
    <property type="entry name" value="Nucleotide-bd_a/b_plait_sf"/>
</dbReference>
<evidence type="ECO:0000259" key="4">
    <source>
        <dbReference type="PROSITE" id="PS50102"/>
    </source>
</evidence>
<dbReference type="InterPro" id="IPR035979">
    <property type="entry name" value="RBD_domain_sf"/>
</dbReference>
<dbReference type="InterPro" id="IPR011990">
    <property type="entry name" value="TPR-like_helical_dom_sf"/>
</dbReference>
<feature type="region of interest" description="Disordered" evidence="3">
    <location>
        <begin position="243"/>
        <end position="290"/>
    </location>
</feature>
<evidence type="ECO:0000313" key="6">
    <source>
        <dbReference type="Proteomes" id="UP000424527"/>
    </source>
</evidence>
<feature type="domain" description="RRM" evidence="4">
    <location>
        <begin position="528"/>
        <end position="600"/>
    </location>
</feature>
<proteinExistence type="predicted"/>
<organism evidence="5 6">
    <name type="scientific">Larimichthys crocea</name>
    <name type="common">Large yellow croaker</name>
    <name type="synonym">Pseudosciaena crocea</name>
    <dbReference type="NCBI Taxonomy" id="215358"/>
    <lineage>
        <taxon>Eukaryota</taxon>
        <taxon>Metazoa</taxon>
        <taxon>Chordata</taxon>
        <taxon>Craniata</taxon>
        <taxon>Vertebrata</taxon>
        <taxon>Euteleostomi</taxon>
        <taxon>Actinopterygii</taxon>
        <taxon>Neopterygii</taxon>
        <taxon>Teleostei</taxon>
        <taxon>Neoteleostei</taxon>
        <taxon>Acanthomorphata</taxon>
        <taxon>Eupercaria</taxon>
        <taxon>Sciaenidae</taxon>
        <taxon>Larimichthys</taxon>
    </lineage>
</organism>
<dbReference type="Gene3D" id="1.25.40.10">
    <property type="entry name" value="Tetratricopeptide repeat domain"/>
    <property type="match status" value="1"/>
</dbReference>
<comment type="caution">
    <text evidence="5">The sequence shown here is derived from an EMBL/GenBank/DDBJ whole genome shotgun (WGS) entry which is preliminary data.</text>
</comment>
<dbReference type="KEGG" id="lco:104923982"/>
<protein>
    <submittedName>
        <fullName evidence="5">Tetratricopeptide repeat protein 31</fullName>
    </submittedName>
</protein>
<dbReference type="CDD" id="cd00590">
    <property type="entry name" value="RRM_SF"/>
    <property type="match status" value="1"/>
</dbReference>
<dbReference type="Pfam" id="PF00076">
    <property type="entry name" value="RRM_1"/>
    <property type="match status" value="1"/>
</dbReference>
<keyword evidence="2" id="KW-0802">TPR repeat</keyword>
<name>A0A6G0HIZ6_LARCR</name>
<dbReference type="SUPFAM" id="SSF54928">
    <property type="entry name" value="RNA-binding domain, RBD"/>
    <property type="match status" value="1"/>
</dbReference>
<evidence type="ECO:0000256" key="1">
    <source>
        <dbReference type="PROSITE-ProRule" id="PRU00176"/>
    </source>
</evidence>
<dbReference type="EMBL" id="REGW02000023">
    <property type="protein sequence ID" value="KAE8279063.1"/>
    <property type="molecule type" value="Genomic_DNA"/>
</dbReference>